<evidence type="ECO:0000256" key="5">
    <source>
        <dbReference type="ARBA" id="ARBA00022840"/>
    </source>
</evidence>
<evidence type="ECO:0000259" key="9">
    <source>
        <dbReference type="PROSITE" id="PS50006"/>
    </source>
</evidence>
<name>A0A450Y938_9GAMM</name>
<dbReference type="InterPro" id="IPR003439">
    <property type="entry name" value="ABC_transporter-like_ATP-bd"/>
</dbReference>
<dbReference type="InterPro" id="IPR003593">
    <property type="entry name" value="AAA+_ATPase"/>
</dbReference>
<feature type="transmembrane region" description="Helical" evidence="8">
    <location>
        <begin position="547"/>
        <end position="566"/>
    </location>
</feature>
<dbReference type="InterPro" id="IPR050352">
    <property type="entry name" value="ABCG_transporters"/>
</dbReference>
<dbReference type="InterPro" id="IPR008984">
    <property type="entry name" value="SMAD_FHA_dom_sf"/>
</dbReference>
<dbReference type="SMART" id="SM00382">
    <property type="entry name" value="AAA"/>
    <property type="match status" value="1"/>
</dbReference>
<dbReference type="InterPro" id="IPR017871">
    <property type="entry name" value="ABC_transporter-like_CS"/>
</dbReference>
<evidence type="ECO:0000313" key="11">
    <source>
        <dbReference type="EMBL" id="VFK38054.1"/>
    </source>
</evidence>
<dbReference type="InterPro" id="IPR013525">
    <property type="entry name" value="ABC2_TM"/>
</dbReference>
<comment type="subcellular location">
    <subcellularLocation>
        <location evidence="1">Membrane</location>
        <topology evidence="1">Multi-pass membrane protein</topology>
    </subcellularLocation>
</comment>
<dbReference type="Pfam" id="PF01061">
    <property type="entry name" value="ABC2_membrane"/>
    <property type="match status" value="1"/>
</dbReference>
<evidence type="ECO:0000256" key="4">
    <source>
        <dbReference type="ARBA" id="ARBA00022741"/>
    </source>
</evidence>
<keyword evidence="7 8" id="KW-0472">Membrane</keyword>
<feature type="transmembrane region" description="Helical" evidence="8">
    <location>
        <begin position="587"/>
        <end position="612"/>
    </location>
</feature>
<protein>
    <submittedName>
        <fullName evidence="11">FHA modulated ABC efflux pump with fused ATPase and integral membrane subunits</fullName>
    </submittedName>
</protein>
<dbReference type="Pfam" id="PF00498">
    <property type="entry name" value="FHA"/>
    <property type="match status" value="2"/>
</dbReference>
<evidence type="ECO:0000256" key="3">
    <source>
        <dbReference type="ARBA" id="ARBA00022692"/>
    </source>
</evidence>
<dbReference type="CDD" id="cd00060">
    <property type="entry name" value="FHA"/>
    <property type="match status" value="2"/>
</dbReference>
<keyword evidence="2" id="KW-0813">Transport</keyword>
<evidence type="ECO:0000256" key="2">
    <source>
        <dbReference type="ARBA" id="ARBA00022448"/>
    </source>
</evidence>
<evidence type="ECO:0000256" key="7">
    <source>
        <dbReference type="ARBA" id="ARBA00023136"/>
    </source>
</evidence>
<dbReference type="Gene3D" id="3.40.50.300">
    <property type="entry name" value="P-loop containing nucleotide triphosphate hydrolases"/>
    <property type="match status" value="1"/>
</dbReference>
<dbReference type="InterPro" id="IPR027417">
    <property type="entry name" value="P-loop_NTPase"/>
</dbReference>
<dbReference type="PROSITE" id="PS50006">
    <property type="entry name" value="FHA_DOMAIN"/>
    <property type="match status" value="1"/>
</dbReference>
<dbReference type="PROSITE" id="PS00211">
    <property type="entry name" value="ABC_TRANSPORTER_1"/>
    <property type="match status" value="1"/>
</dbReference>
<sequence>MLEALELLPADKRGAHLPKLPGEHEYTVGADASCHIAISSEGVLPKHARLLLEREHAFLEPIGSARVMVNGEAIERKQPLNHGDWVIIGRTVFQLRFHSSQSKGERLPEKRGITIGRAANSDIAIDSPLVSREHAVLLPREGRWFLQDFGSTNGTYLNGNRVAGMAPIHEGDRVDIATFGFVFHENALRSMGGDWQGRVAVAVRDITREVRDRATGKPRHLLSNIDFAIEPGEFVAIFGTSGSGKSTLLDVLSGRRPASAGEIAYNGEDLYRNYDRFRASIGYVPQQDIVHRKIRVRKALEYTARLRLPPDMRTDEIAHHVARVLDQVGLPEKADLVVDTPEPLSGGQLKRVSLGVELVANPNILFLDEVTSGLDAGTDKKMMQLFSDLAHKYDKTVICVTHTLENIDHCDQVALLHHGRLVYFGPPDKACAHFGITKLSEVYELLESKSAEAWAQRYVNAPQHQRFVTSRLAPPEHRFESPAPPARAKTIRAFGPRQTRTLLARYLNLLGADTRNLLILFAQAPLIGMLVGLVFDRETANAAEEAASYGHALFIMVLSAIWFGCLNSAREVVKELPIYLRERSINLGIGSYLASKMIPLIGLALLQCLLLVATVEAFMDLPGSTETRFATLVMVEIAATFMGLTISTLVNTNDKAVGLIPILLIPQVILSGAIVELDEFTTLMAKGSMIAYWGFDAMKTSLPQNVQSLSSPDGTWHEALAALMLMSIGLLIAATIGLRLRDRRA</sequence>
<keyword evidence="5" id="KW-0067">ATP-binding</keyword>
<keyword evidence="4" id="KW-0547">Nucleotide-binding</keyword>
<dbReference type="EMBL" id="CAADFS010000003">
    <property type="protein sequence ID" value="VFK38054.1"/>
    <property type="molecule type" value="Genomic_DNA"/>
</dbReference>
<proteinExistence type="predicted"/>
<dbReference type="SUPFAM" id="SSF49879">
    <property type="entry name" value="SMAD/FHA domain"/>
    <property type="match status" value="2"/>
</dbReference>
<evidence type="ECO:0000256" key="8">
    <source>
        <dbReference type="SAM" id="Phobius"/>
    </source>
</evidence>
<dbReference type="Gene3D" id="2.60.200.20">
    <property type="match status" value="2"/>
</dbReference>
<feature type="domain" description="ABC transporter" evidence="10">
    <location>
        <begin position="201"/>
        <end position="443"/>
    </location>
</feature>
<dbReference type="PANTHER" id="PTHR48041:SF139">
    <property type="entry name" value="PROTEIN SCARLET"/>
    <property type="match status" value="1"/>
</dbReference>
<dbReference type="SUPFAM" id="SSF52540">
    <property type="entry name" value="P-loop containing nucleoside triphosphate hydrolases"/>
    <property type="match status" value="1"/>
</dbReference>
<evidence type="ECO:0000256" key="1">
    <source>
        <dbReference type="ARBA" id="ARBA00004141"/>
    </source>
</evidence>
<dbReference type="GO" id="GO:0005524">
    <property type="term" value="F:ATP binding"/>
    <property type="evidence" value="ECO:0007669"/>
    <property type="project" value="UniProtKB-KW"/>
</dbReference>
<keyword evidence="3 8" id="KW-0812">Transmembrane</keyword>
<feature type="domain" description="FHA" evidence="9">
    <location>
        <begin position="113"/>
        <end position="162"/>
    </location>
</feature>
<organism evidence="11">
    <name type="scientific">Candidatus Kentrum sp. TC</name>
    <dbReference type="NCBI Taxonomy" id="2126339"/>
    <lineage>
        <taxon>Bacteria</taxon>
        <taxon>Pseudomonadati</taxon>
        <taxon>Pseudomonadota</taxon>
        <taxon>Gammaproteobacteria</taxon>
        <taxon>Candidatus Kentrum</taxon>
    </lineage>
</organism>
<dbReference type="GO" id="GO:0016887">
    <property type="term" value="F:ATP hydrolysis activity"/>
    <property type="evidence" value="ECO:0007669"/>
    <property type="project" value="InterPro"/>
</dbReference>
<dbReference type="Pfam" id="PF00005">
    <property type="entry name" value="ABC_tran"/>
    <property type="match status" value="1"/>
</dbReference>
<evidence type="ECO:0000259" key="10">
    <source>
        <dbReference type="PROSITE" id="PS50893"/>
    </source>
</evidence>
<dbReference type="PROSITE" id="PS50893">
    <property type="entry name" value="ABC_TRANSPORTER_2"/>
    <property type="match status" value="1"/>
</dbReference>
<evidence type="ECO:0000256" key="6">
    <source>
        <dbReference type="ARBA" id="ARBA00022989"/>
    </source>
</evidence>
<feature type="transmembrane region" description="Helical" evidence="8">
    <location>
        <begin position="632"/>
        <end position="650"/>
    </location>
</feature>
<feature type="transmembrane region" description="Helical" evidence="8">
    <location>
        <begin position="657"/>
        <end position="675"/>
    </location>
</feature>
<dbReference type="PANTHER" id="PTHR48041">
    <property type="entry name" value="ABC TRANSPORTER G FAMILY MEMBER 28"/>
    <property type="match status" value="1"/>
</dbReference>
<dbReference type="GO" id="GO:0016020">
    <property type="term" value="C:membrane"/>
    <property type="evidence" value="ECO:0007669"/>
    <property type="project" value="UniProtKB-SubCell"/>
</dbReference>
<dbReference type="GO" id="GO:0140359">
    <property type="term" value="F:ABC-type transporter activity"/>
    <property type="evidence" value="ECO:0007669"/>
    <property type="project" value="InterPro"/>
</dbReference>
<reference evidence="11" key="1">
    <citation type="submission" date="2019-02" db="EMBL/GenBank/DDBJ databases">
        <authorList>
            <person name="Gruber-Vodicka R. H."/>
            <person name="Seah K. B. B."/>
        </authorList>
    </citation>
    <scope>NUCLEOTIDE SEQUENCE</scope>
    <source>
        <strain evidence="11">BECK_BZ123</strain>
    </source>
</reference>
<accession>A0A450Y938</accession>
<keyword evidence="6 8" id="KW-1133">Transmembrane helix</keyword>
<feature type="transmembrane region" description="Helical" evidence="8">
    <location>
        <begin position="719"/>
        <end position="740"/>
    </location>
</feature>
<gene>
    <name evidence="11" type="ORF">BECKTC1821D_GA0114238_100335</name>
</gene>
<dbReference type="AlphaFoldDB" id="A0A450Y938"/>
<dbReference type="InterPro" id="IPR000253">
    <property type="entry name" value="FHA_dom"/>
</dbReference>
<dbReference type="SMART" id="SM00240">
    <property type="entry name" value="FHA"/>
    <property type="match status" value="2"/>
</dbReference>